<keyword evidence="3" id="KW-1185">Reference proteome</keyword>
<dbReference type="InterPro" id="IPR050357">
    <property type="entry name" value="Arrestin_domain-protein"/>
</dbReference>
<dbReference type="Proteomes" id="UP000613177">
    <property type="component" value="Unassembled WGS sequence"/>
</dbReference>
<reference evidence="2" key="1">
    <citation type="submission" date="2021-01" db="EMBL/GenBank/DDBJ databases">
        <title>Metabolic potential, ecology and presence of endohyphal bacteria is reflected in genomic diversity of Mucoromycotina.</title>
        <authorList>
            <person name="Muszewska A."/>
            <person name="Okrasinska A."/>
            <person name="Steczkiewicz K."/>
            <person name="Drgas O."/>
            <person name="Orlowska M."/>
            <person name="Perlinska-Lenart U."/>
            <person name="Aleksandrzak-Piekarczyk T."/>
            <person name="Szatraj K."/>
            <person name="Zielenkiewicz U."/>
            <person name="Pilsyk S."/>
            <person name="Malc E."/>
            <person name="Mieczkowski P."/>
            <person name="Kruszewska J.S."/>
            <person name="Biernat P."/>
            <person name="Pawlowska J."/>
        </authorList>
    </citation>
    <scope>NUCLEOTIDE SEQUENCE</scope>
    <source>
        <strain evidence="2">WA0000018081</strain>
    </source>
</reference>
<accession>A0A8H7SNW5</accession>
<evidence type="ECO:0000256" key="1">
    <source>
        <dbReference type="SAM" id="MobiDB-lite"/>
    </source>
</evidence>
<dbReference type="PANTHER" id="PTHR11188">
    <property type="entry name" value="ARRESTIN DOMAIN CONTAINING PROTEIN"/>
    <property type="match status" value="1"/>
</dbReference>
<dbReference type="GO" id="GO:0031625">
    <property type="term" value="F:ubiquitin protein ligase binding"/>
    <property type="evidence" value="ECO:0007669"/>
    <property type="project" value="TreeGrafter"/>
</dbReference>
<feature type="region of interest" description="Disordered" evidence="1">
    <location>
        <begin position="585"/>
        <end position="629"/>
    </location>
</feature>
<protein>
    <recommendedName>
        <fullName evidence="4">Arrestin-like N-terminal domain-containing protein</fullName>
    </recommendedName>
</protein>
<dbReference type="GO" id="GO:0070086">
    <property type="term" value="P:ubiquitin-dependent endocytosis"/>
    <property type="evidence" value="ECO:0007669"/>
    <property type="project" value="TreeGrafter"/>
</dbReference>
<proteinExistence type="predicted"/>
<dbReference type="InterPro" id="IPR014752">
    <property type="entry name" value="Arrestin-like_C"/>
</dbReference>
<dbReference type="GO" id="GO:0030674">
    <property type="term" value="F:protein-macromolecule adaptor activity"/>
    <property type="evidence" value="ECO:0007669"/>
    <property type="project" value="TreeGrafter"/>
</dbReference>
<evidence type="ECO:0008006" key="4">
    <source>
        <dbReference type="Google" id="ProtNLM"/>
    </source>
</evidence>
<dbReference type="PANTHER" id="PTHR11188:SF168">
    <property type="entry name" value="PROTEIN ECM21-RELATED"/>
    <property type="match status" value="1"/>
</dbReference>
<evidence type="ECO:0000313" key="2">
    <source>
        <dbReference type="EMBL" id="KAG2231768.1"/>
    </source>
</evidence>
<feature type="compositionally biased region" description="Pro residues" evidence="1">
    <location>
        <begin position="611"/>
        <end position="629"/>
    </location>
</feature>
<organism evidence="2 3">
    <name type="scientific">Thamnidium elegans</name>
    <dbReference type="NCBI Taxonomy" id="101142"/>
    <lineage>
        <taxon>Eukaryota</taxon>
        <taxon>Fungi</taxon>
        <taxon>Fungi incertae sedis</taxon>
        <taxon>Mucoromycota</taxon>
        <taxon>Mucoromycotina</taxon>
        <taxon>Mucoromycetes</taxon>
        <taxon>Mucorales</taxon>
        <taxon>Mucorineae</taxon>
        <taxon>Mucoraceae</taxon>
        <taxon>Thamnidium</taxon>
    </lineage>
</organism>
<name>A0A8H7SNW5_9FUNG</name>
<gene>
    <name evidence="2" type="ORF">INT48_004047</name>
</gene>
<dbReference type="EMBL" id="JAEPRE010000136">
    <property type="protein sequence ID" value="KAG2231768.1"/>
    <property type="molecule type" value="Genomic_DNA"/>
</dbReference>
<dbReference type="Gene3D" id="2.60.40.640">
    <property type="match status" value="1"/>
</dbReference>
<evidence type="ECO:0000313" key="3">
    <source>
        <dbReference type="Proteomes" id="UP000613177"/>
    </source>
</evidence>
<comment type="caution">
    <text evidence="2">The sequence shown here is derived from an EMBL/GenBank/DDBJ whole genome shotgun (WGS) entry which is preliminary data.</text>
</comment>
<dbReference type="AlphaFoldDB" id="A0A8H7SNW5"/>
<sequence>MHISNFKNNNKKEVIRVVLDEPRLYVEESLGSVMVRGEVIVDFSKDTHIQGPIELLFEGIQRFQTWPEIMKNISLGSPIETKLQVIELSLLPPNSKGIMPAGVQRFPFEFPIPSTLPTTVYIPDRIEIFYQLSATIRRSSASDQIDGTNPVNWIDWARRNGSKKKYVACSPMRIVRAMESIVSDGLPTNNSHRPRLSSSPLTPIISALTPSVSTSITEDSTVQSPWDRRGLSQYQGTLDEQHDQLAFSLSGRTSGNLNQPINSLKNVEGIRYKVGIDRTAIALGTSIGIELMIEPTFADAVVKSVILQISENRKYMMKVPADHSWTTVSPQIKFQNERVKMILKWAYGYEVENDEGSMTTIKKKTIHDDSKLGGKYVHRRSSSSQFLAYFDPPQPGSPNNKFFLGNSYGSDVKKEIFFDSEEQVQEDNDVSSSSSFATQVNKKREMINLKELNQKIEVGEYFGGRFVMPVPDCSNILHPSMEYESISVNHWIQLVVTIECNGRKFDLLLDSPGRVLDCRVVSVDDECQTILPPPPSYQPGEGQSHHENARSAGTFWEQREAITNVSGWGSCRPCPCQYKKIKRKDSNEEIACSNNSNKNKKRANNVSIPESCPPDLLPEWGPPPCYSEN</sequence>
<dbReference type="GO" id="GO:0005829">
    <property type="term" value="C:cytosol"/>
    <property type="evidence" value="ECO:0007669"/>
    <property type="project" value="TreeGrafter"/>
</dbReference>